<dbReference type="EMBL" id="JAADYS010001951">
    <property type="protein sequence ID" value="KAF4460395.1"/>
    <property type="molecule type" value="Genomic_DNA"/>
</dbReference>
<gene>
    <name evidence="1" type="ORF">FALBO_12825</name>
</gene>
<proteinExistence type="predicted"/>
<protein>
    <submittedName>
        <fullName evidence="1">Uncharacterized protein</fullName>
    </submittedName>
</protein>
<sequence length="897" mass="99482">MALAALNFDFSLYKVEEPKEYQALGSCLSDERRNLAEGGSQHVTARKLCAVFRTRLPPVPHLIRAFGERVSEIAQKTEAKHRKSTGASNSSFRNVFSRKMGIDGTSIWAAATSSTEALCAQLLACMLARFWAADEATSIWAEILEARRVELLGREGEFDFPELAAMQATISRDQLTEWDASARAWLRTADEVHRKSQSQLRLIIENLDVEVNQKRNTYESVMEAWLGSMKVVDSLVAGVPQNVHNGAALLGLSAWHLFPDMIVYASGCKEITQGDNLIKKGVILTVGLESAADSDAGVRWSLPLAKLRWYGDPVVIAKTLDLGGSRVSVDQLMLIALGCLAIEWPEMPNKYECLCRYYQCIWNEARLQLTESEARQSWLEYLGNAASSYLDASSEEQKILKRLLTFGTRRGGKFLTGCPGSERGLSWGQQTLGLTSFEGFIKGLFRPELRVAYLRRAMTEVATDKEAGDWIILYDTGEHSFGFATALPSTGSRKSTRKYHCTWDSDPGLDSFMCSDTCNHLSFGPRRPIPGEVNAISAEMDPEVGPISLDWNFSFRSTDEATTFHFSYPTSQVDEKGELATRYMVKSKGFEGDTTIIQFELMFGHPKLGAVFKKADKHGLNIRDHGLDHEVEFEDIISALSSHELSILGPETGDVAKWRALQGLGMIGSLYSNLGSASLSLGVINRELNSLKWCWASSQPEQWQQVLQLRRATGFACIACMETGDQDLDPDMLEEVMALSVGDSIYSLSTLFSDPHAEPRTVLSDSMSGSRGTYIVRTSGNVGKNGVSLLIPPPELKMRKPDCGQWNVINHNTWDGTTTDSFGETSLHLFLTEYRVPYTTKHRGIRDIQAFFQEAAISIYDGKTWIGDVDILKALGHSSDVLLRVPEACKHGAVELE</sequence>
<organism evidence="1 2">
    <name type="scientific">Fusarium albosuccineum</name>
    <dbReference type="NCBI Taxonomy" id="1237068"/>
    <lineage>
        <taxon>Eukaryota</taxon>
        <taxon>Fungi</taxon>
        <taxon>Dikarya</taxon>
        <taxon>Ascomycota</taxon>
        <taxon>Pezizomycotina</taxon>
        <taxon>Sordariomycetes</taxon>
        <taxon>Hypocreomycetidae</taxon>
        <taxon>Hypocreales</taxon>
        <taxon>Nectriaceae</taxon>
        <taxon>Fusarium</taxon>
        <taxon>Fusarium decemcellulare species complex</taxon>
    </lineage>
</organism>
<reference evidence="1 2" key="1">
    <citation type="submission" date="2020-01" db="EMBL/GenBank/DDBJ databases">
        <title>Identification and distribution of gene clusters putatively required for synthesis of sphingolipid metabolism inhibitors in phylogenetically diverse species of the filamentous fungus Fusarium.</title>
        <authorList>
            <person name="Kim H.-S."/>
            <person name="Busman M."/>
            <person name="Brown D.W."/>
            <person name="Divon H."/>
            <person name="Uhlig S."/>
            <person name="Proctor R.H."/>
        </authorList>
    </citation>
    <scope>NUCLEOTIDE SEQUENCE [LARGE SCALE GENOMIC DNA]</scope>
    <source>
        <strain evidence="1 2">NRRL 20459</strain>
    </source>
</reference>
<evidence type="ECO:0000313" key="2">
    <source>
        <dbReference type="Proteomes" id="UP000554235"/>
    </source>
</evidence>
<dbReference type="Proteomes" id="UP000554235">
    <property type="component" value="Unassembled WGS sequence"/>
</dbReference>
<dbReference type="AlphaFoldDB" id="A0A8H4P5Y4"/>
<accession>A0A8H4P5Y4</accession>
<dbReference type="OrthoDB" id="5354164at2759"/>
<comment type="caution">
    <text evidence="1">The sequence shown here is derived from an EMBL/GenBank/DDBJ whole genome shotgun (WGS) entry which is preliminary data.</text>
</comment>
<name>A0A8H4P5Y4_9HYPO</name>
<keyword evidence="2" id="KW-1185">Reference proteome</keyword>
<evidence type="ECO:0000313" key="1">
    <source>
        <dbReference type="EMBL" id="KAF4460395.1"/>
    </source>
</evidence>